<dbReference type="Proteomes" id="UP001159364">
    <property type="component" value="Linkage Group LG05"/>
</dbReference>
<accession>A0AAV8TFE2</accession>
<dbReference type="EMBL" id="JAIWQS010000005">
    <property type="protein sequence ID" value="KAJ8765607.1"/>
    <property type="molecule type" value="Genomic_DNA"/>
</dbReference>
<name>A0AAV8TFE2_9ROSI</name>
<organism evidence="1 2">
    <name type="scientific">Erythroxylum novogranatense</name>
    <dbReference type="NCBI Taxonomy" id="1862640"/>
    <lineage>
        <taxon>Eukaryota</taxon>
        <taxon>Viridiplantae</taxon>
        <taxon>Streptophyta</taxon>
        <taxon>Embryophyta</taxon>
        <taxon>Tracheophyta</taxon>
        <taxon>Spermatophyta</taxon>
        <taxon>Magnoliopsida</taxon>
        <taxon>eudicotyledons</taxon>
        <taxon>Gunneridae</taxon>
        <taxon>Pentapetalae</taxon>
        <taxon>rosids</taxon>
        <taxon>fabids</taxon>
        <taxon>Malpighiales</taxon>
        <taxon>Erythroxylaceae</taxon>
        <taxon>Erythroxylum</taxon>
    </lineage>
</organism>
<sequence length="66" mass="7491">MLVGWATVNRHKATSFIYRSGESVIQVSVAVHVNEIESFFQLFGENLCCLDLWIFGALRFLLDLAN</sequence>
<keyword evidence="2" id="KW-1185">Reference proteome</keyword>
<evidence type="ECO:0000313" key="2">
    <source>
        <dbReference type="Proteomes" id="UP001159364"/>
    </source>
</evidence>
<reference evidence="1 2" key="1">
    <citation type="submission" date="2021-09" db="EMBL/GenBank/DDBJ databases">
        <title>Genomic insights and catalytic innovation underlie evolution of tropane alkaloids biosynthesis.</title>
        <authorList>
            <person name="Wang Y.-J."/>
            <person name="Tian T."/>
            <person name="Huang J.-P."/>
            <person name="Huang S.-X."/>
        </authorList>
    </citation>
    <scope>NUCLEOTIDE SEQUENCE [LARGE SCALE GENOMIC DNA]</scope>
    <source>
        <strain evidence="1">KIB-2018</strain>
        <tissue evidence="1">Leaf</tissue>
    </source>
</reference>
<protein>
    <submittedName>
        <fullName evidence="1">Uncharacterized protein</fullName>
    </submittedName>
</protein>
<dbReference type="AlphaFoldDB" id="A0AAV8TFE2"/>
<gene>
    <name evidence="1" type="ORF">K2173_014729</name>
</gene>
<comment type="caution">
    <text evidence="1">The sequence shown here is derived from an EMBL/GenBank/DDBJ whole genome shotgun (WGS) entry which is preliminary data.</text>
</comment>
<evidence type="ECO:0000313" key="1">
    <source>
        <dbReference type="EMBL" id="KAJ8765607.1"/>
    </source>
</evidence>
<proteinExistence type="predicted"/>